<sequence>MKTLALAVVAVTAIALPSLASAAEQTYWDPADSAFVEVPVGN</sequence>
<protein>
    <submittedName>
        <fullName evidence="2">Uncharacterized protein</fullName>
    </submittedName>
</protein>
<proteinExistence type="predicted"/>
<name>A0A212LGX1_9HYPH</name>
<evidence type="ECO:0000256" key="1">
    <source>
        <dbReference type="SAM" id="SignalP"/>
    </source>
</evidence>
<dbReference type="EMBL" id="FMJD01000008">
    <property type="protein sequence ID" value="SCM76795.1"/>
    <property type="molecule type" value="Genomic_DNA"/>
</dbReference>
<feature type="signal peptide" evidence="1">
    <location>
        <begin position="1"/>
        <end position="22"/>
    </location>
</feature>
<reference evidence="2" key="1">
    <citation type="submission" date="2016-08" db="EMBL/GenBank/DDBJ databases">
        <authorList>
            <person name="Seilhamer J.J."/>
        </authorList>
    </citation>
    <scope>NUCLEOTIDE SEQUENCE</scope>
    <source>
        <strain evidence="2">86</strain>
    </source>
</reference>
<evidence type="ECO:0000313" key="2">
    <source>
        <dbReference type="EMBL" id="SCM76795.1"/>
    </source>
</evidence>
<dbReference type="RefSeq" id="WP_288196858.1">
    <property type="nucleotide sequence ID" value="NZ_LT608334.1"/>
</dbReference>
<dbReference type="AlphaFoldDB" id="A0A212LGX1"/>
<keyword evidence="1" id="KW-0732">Signal</keyword>
<gene>
    <name evidence="2" type="ORF">KL86PLE_40600</name>
</gene>
<organism evidence="2">
    <name type="scientific">uncultured Pleomorphomonas sp</name>
    <dbReference type="NCBI Taxonomy" id="442121"/>
    <lineage>
        <taxon>Bacteria</taxon>
        <taxon>Pseudomonadati</taxon>
        <taxon>Pseudomonadota</taxon>
        <taxon>Alphaproteobacteria</taxon>
        <taxon>Hyphomicrobiales</taxon>
        <taxon>Pleomorphomonadaceae</taxon>
        <taxon>Pleomorphomonas</taxon>
        <taxon>environmental samples</taxon>
    </lineage>
</organism>
<feature type="chain" id="PRO_5012713427" evidence="1">
    <location>
        <begin position="23"/>
        <end position="42"/>
    </location>
</feature>
<accession>A0A212LGX1</accession>